<feature type="region of interest" description="Disordered" evidence="1">
    <location>
        <begin position="1"/>
        <end position="26"/>
    </location>
</feature>
<dbReference type="SUPFAM" id="SSF51182">
    <property type="entry name" value="RmlC-like cupins"/>
    <property type="match status" value="1"/>
</dbReference>
<dbReference type="AlphaFoldDB" id="A0A1H1RFV7"/>
<dbReference type="EMBL" id="LT629746">
    <property type="protein sequence ID" value="SDS34588.1"/>
    <property type="molecule type" value="Genomic_DNA"/>
</dbReference>
<sequence length="138" mass="15669">MSIQDIVDFSQANTQPDRYRPDPAKVLKGDPEQAVYNHYNSPCGQMSAGVWEGEVGQWLVNYTEHEYCEIVQGVSVLRDGDGNAKTLRVGDRFVIPAGFKGTWEVLEPCRKIYVVFDRRPENLCCPGRPLREQARSHI</sequence>
<evidence type="ECO:0000259" key="2">
    <source>
        <dbReference type="Pfam" id="PF05899"/>
    </source>
</evidence>
<keyword evidence="5" id="KW-1185">Reference proteome</keyword>
<reference evidence="5" key="2">
    <citation type="submission" date="2016-10" db="EMBL/GenBank/DDBJ databases">
        <authorList>
            <person name="Varghese N."/>
            <person name="Submissions S."/>
        </authorList>
    </citation>
    <scope>NUCLEOTIDE SEQUENCE [LARGE SCALE GENOMIC DNA]</scope>
    <source>
        <strain evidence="5">BS3782</strain>
    </source>
</reference>
<organism evidence="4 5">
    <name type="scientific">Pseudomonas lini</name>
    <dbReference type="NCBI Taxonomy" id="163011"/>
    <lineage>
        <taxon>Bacteria</taxon>
        <taxon>Pseudomonadati</taxon>
        <taxon>Pseudomonadota</taxon>
        <taxon>Gammaproteobacteria</taxon>
        <taxon>Pseudomonadales</taxon>
        <taxon>Pseudomonadaceae</taxon>
        <taxon>Pseudomonas</taxon>
    </lineage>
</organism>
<feature type="compositionally biased region" description="Basic and acidic residues" evidence="1">
    <location>
        <begin position="17"/>
        <end position="26"/>
    </location>
</feature>
<gene>
    <name evidence="3" type="ORF">F7R14_15100</name>
    <name evidence="4" type="ORF">SAMN04490191_1248</name>
</gene>
<reference evidence="4" key="1">
    <citation type="submission" date="2016-10" db="EMBL/GenBank/DDBJ databases">
        <authorList>
            <person name="de Groot N.N."/>
        </authorList>
    </citation>
    <scope>NUCLEOTIDE SEQUENCE [LARGE SCALE GENOMIC DNA]</scope>
    <source>
        <strain evidence="4">BS3782</strain>
    </source>
</reference>
<dbReference type="CDD" id="cd02227">
    <property type="entry name" value="cupin_TM1112-like"/>
    <property type="match status" value="1"/>
</dbReference>
<dbReference type="PANTHER" id="PTHR40943">
    <property type="entry name" value="CYTOPLASMIC PROTEIN-RELATED"/>
    <property type="match status" value="1"/>
</dbReference>
<feature type="domain" description="(S)-ureidoglycine aminohydrolase cupin" evidence="2">
    <location>
        <begin position="41"/>
        <end position="113"/>
    </location>
</feature>
<dbReference type="Proteomes" id="UP000182814">
    <property type="component" value="Chromosome I"/>
</dbReference>
<dbReference type="PANTHER" id="PTHR40943:SF2">
    <property type="entry name" value="(S)-UREIDOGLYCINE AMINOHYDROLASE CUPIN DOMAIN-CONTAINING PROTEIN"/>
    <property type="match status" value="1"/>
</dbReference>
<dbReference type="Proteomes" id="UP000434925">
    <property type="component" value="Unassembled WGS sequence"/>
</dbReference>
<dbReference type="InterPro" id="IPR008579">
    <property type="entry name" value="UGlyAH_Cupin_dom"/>
</dbReference>
<evidence type="ECO:0000313" key="6">
    <source>
        <dbReference type="Proteomes" id="UP000434925"/>
    </source>
</evidence>
<evidence type="ECO:0000256" key="1">
    <source>
        <dbReference type="SAM" id="MobiDB-lite"/>
    </source>
</evidence>
<evidence type="ECO:0000313" key="4">
    <source>
        <dbReference type="EMBL" id="SDS34588.1"/>
    </source>
</evidence>
<dbReference type="Pfam" id="PF05899">
    <property type="entry name" value="Cupin_3"/>
    <property type="match status" value="1"/>
</dbReference>
<evidence type="ECO:0000313" key="5">
    <source>
        <dbReference type="Proteomes" id="UP000182814"/>
    </source>
</evidence>
<dbReference type="InterPro" id="IPR014710">
    <property type="entry name" value="RmlC-like_jellyroll"/>
</dbReference>
<dbReference type="RefSeq" id="WP_048396266.1">
    <property type="nucleotide sequence ID" value="NZ_JYLB01000006.1"/>
</dbReference>
<accession>A0A1H1RFV7</accession>
<dbReference type="InterPro" id="IPR011051">
    <property type="entry name" value="RmlC_Cupin_sf"/>
</dbReference>
<protein>
    <submittedName>
        <fullName evidence="3">Cupin domain-containing protein</fullName>
    </submittedName>
</protein>
<name>A0A1H1RFV7_9PSED</name>
<dbReference type="EMBL" id="VZPO01000005">
    <property type="protein sequence ID" value="KAB0504383.1"/>
    <property type="molecule type" value="Genomic_DNA"/>
</dbReference>
<dbReference type="Gene3D" id="2.60.120.10">
    <property type="entry name" value="Jelly Rolls"/>
    <property type="match status" value="1"/>
</dbReference>
<evidence type="ECO:0000313" key="3">
    <source>
        <dbReference type="EMBL" id="KAB0504383.1"/>
    </source>
</evidence>
<reference evidence="3 6" key="3">
    <citation type="submission" date="2019-09" db="EMBL/GenBank/DDBJ databases">
        <title>Draft genome sequences of 48 bacterial type strains from the CCUG.</title>
        <authorList>
            <person name="Tunovic T."/>
            <person name="Pineiro-Iglesias B."/>
            <person name="Unosson C."/>
            <person name="Inganas E."/>
            <person name="Ohlen M."/>
            <person name="Cardew S."/>
            <person name="Jensie-Markopoulos S."/>
            <person name="Salva-Serra F."/>
            <person name="Jaen-Luchoro D."/>
            <person name="Karlsson R."/>
            <person name="Svensson-Stadler L."/>
            <person name="Chun J."/>
            <person name="Moore E."/>
        </authorList>
    </citation>
    <scope>NUCLEOTIDE SEQUENCE [LARGE SCALE GENOMIC DNA]</scope>
    <source>
        <strain evidence="3 6">CCUG 51522</strain>
    </source>
</reference>
<proteinExistence type="predicted"/>